<keyword evidence="2" id="KW-1185">Reference proteome</keyword>
<gene>
    <name evidence="1" type="ORF">AVEN_226872_1</name>
</gene>
<protein>
    <submittedName>
        <fullName evidence="1">Uncharacterized protein</fullName>
    </submittedName>
</protein>
<proteinExistence type="predicted"/>
<evidence type="ECO:0000313" key="2">
    <source>
        <dbReference type="Proteomes" id="UP000499080"/>
    </source>
</evidence>
<evidence type="ECO:0000313" key="1">
    <source>
        <dbReference type="EMBL" id="GBM61601.1"/>
    </source>
</evidence>
<dbReference type="Proteomes" id="UP000499080">
    <property type="component" value="Unassembled WGS sequence"/>
</dbReference>
<comment type="caution">
    <text evidence="1">The sequence shown here is derived from an EMBL/GenBank/DDBJ whole genome shotgun (WGS) entry which is preliminary data.</text>
</comment>
<accession>A0A4Y2H8T0</accession>
<organism evidence="1 2">
    <name type="scientific">Araneus ventricosus</name>
    <name type="common">Orbweaver spider</name>
    <name type="synonym">Epeira ventricosa</name>
    <dbReference type="NCBI Taxonomy" id="182803"/>
    <lineage>
        <taxon>Eukaryota</taxon>
        <taxon>Metazoa</taxon>
        <taxon>Ecdysozoa</taxon>
        <taxon>Arthropoda</taxon>
        <taxon>Chelicerata</taxon>
        <taxon>Arachnida</taxon>
        <taxon>Araneae</taxon>
        <taxon>Araneomorphae</taxon>
        <taxon>Entelegynae</taxon>
        <taxon>Araneoidea</taxon>
        <taxon>Araneidae</taxon>
        <taxon>Araneus</taxon>
    </lineage>
</organism>
<dbReference type="EMBL" id="BGPR01001774">
    <property type="protein sequence ID" value="GBM61601.1"/>
    <property type="molecule type" value="Genomic_DNA"/>
</dbReference>
<dbReference type="AlphaFoldDB" id="A0A4Y2H8T0"/>
<sequence length="95" mass="10675">MQERANYWPASKAEIAEVAEATTIGLSILQSIIKSWKDVNEPASSRKMCGRKAILNNLDRRSLKRLVKSNLQKSILELTKSFNNGSKTISIPKMK</sequence>
<reference evidence="1 2" key="1">
    <citation type="journal article" date="2019" name="Sci. Rep.">
        <title>Orb-weaving spider Araneus ventricosus genome elucidates the spidroin gene catalogue.</title>
        <authorList>
            <person name="Kono N."/>
            <person name="Nakamura H."/>
            <person name="Ohtoshi R."/>
            <person name="Moran D.A.P."/>
            <person name="Shinohara A."/>
            <person name="Yoshida Y."/>
            <person name="Fujiwara M."/>
            <person name="Mori M."/>
            <person name="Tomita M."/>
            <person name="Arakawa K."/>
        </authorList>
    </citation>
    <scope>NUCLEOTIDE SEQUENCE [LARGE SCALE GENOMIC DNA]</scope>
</reference>
<name>A0A4Y2H8T0_ARAVE</name>